<keyword evidence="1" id="KW-0175">Coiled coil</keyword>
<evidence type="ECO:0000256" key="1">
    <source>
        <dbReference type="SAM" id="Coils"/>
    </source>
</evidence>
<evidence type="ECO:0000256" key="2">
    <source>
        <dbReference type="SAM" id="MobiDB-lite"/>
    </source>
</evidence>
<protein>
    <submittedName>
        <fullName evidence="4">Uncharacterized protein</fullName>
    </submittedName>
</protein>
<evidence type="ECO:0000313" key="5">
    <source>
        <dbReference type="Proteomes" id="UP000320179"/>
    </source>
</evidence>
<keyword evidence="3" id="KW-0472">Membrane</keyword>
<name>A0AAE6G773_MYXXA</name>
<feature type="transmembrane region" description="Helical" evidence="3">
    <location>
        <begin position="112"/>
        <end position="128"/>
    </location>
</feature>
<organism evidence="4 5">
    <name type="scientific">Myxococcus xanthus</name>
    <dbReference type="NCBI Taxonomy" id="34"/>
    <lineage>
        <taxon>Bacteria</taxon>
        <taxon>Pseudomonadati</taxon>
        <taxon>Myxococcota</taxon>
        <taxon>Myxococcia</taxon>
        <taxon>Myxococcales</taxon>
        <taxon>Cystobacterineae</taxon>
        <taxon>Myxococcaceae</taxon>
        <taxon>Myxococcus</taxon>
    </lineage>
</organism>
<feature type="transmembrane region" description="Helical" evidence="3">
    <location>
        <begin position="134"/>
        <end position="151"/>
    </location>
</feature>
<dbReference type="EMBL" id="CP017174">
    <property type="protein sequence ID" value="QDE72260.1"/>
    <property type="molecule type" value="Genomic_DNA"/>
</dbReference>
<feature type="region of interest" description="Disordered" evidence="2">
    <location>
        <begin position="155"/>
        <end position="177"/>
    </location>
</feature>
<dbReference type="Proteomes" id="UP000320179">
    <property type="component" value="Chromosome"/>
</dbReference>
<accession>A0AAE6G773</accession>
<proteinExistence type="predicted"/>
<keyword evidence="3" id="KW-1133">Transmembrane helix</keyword>
<dbReference type="AlphaFoldDB" id="A0AAE6G773"/>
<evidence type="ECO:0000313" key="4">
    <source>
        <dbReference type="EMBL" id="QDE72260.1"/>
    </source>
</evidence>
<gene>
    <name evidence="4" type="ORF">BHS09_03040</name>
</gene>
<sequence>MHMQQATNGAHPLPAGTCRRYRHPVPRGRSQPPISPPSRLQYERLLRLEDALSEGRAREDAAVEAWVRRTGQMPPRKIRRKWEKQWRREAKHAARRAEREVLSNRSRNPARGAAYVTASITCVLIALAQPRRLWWLVFVALGFFLASLKHLERPRRDEGRARDAGAPERAPVGVSAGESDARVAKVDALCVRLMEALREGPAVLRELVHAPERTVEALRQGCHALVRRERELRALAPPDEAQRLDAERDALAARVASEEDAVVRERLAGALAALEAQRRQRAELATAAARLEAEHMRLYYTLEGLYAQVLRVRSADTAGEDIAGLGLRQSVEQLGAEVEAVTQALEEVHAAPGGGGRTRTR</sequence>
<feature type="compositionally biased region" description="Basic and acidic residues" evidence="2">
    <location>
        <begin position="155"/>
        <end position="166"/>
    </location>
</feature>
<feature type="coiled-coil region" evidence="1">
    <location>
        <begin position="241"/>
        <end position="294"/>
    </location>
</feature>
<feature type="region of interest" description="Disordered" evidence="2">
    <location>
        <begin position="1"/>
        <end position="36"/>
    </location>
</feature>
<evidence type="ECO:0000256" key="3">
    <source>
        <dbReference type="SAM" id="Phobius"/>
    </source>
</evidence>
<keyword evidence="3" id="KW-0812">Transmembrane</keyword>
<dbReference type="RefSeq" id="WP_140800599.1">
    <property type="nucleotide sequence ID" value="NZ_CP017173.1"/>
</dbReference>
<reference evidence="4 5" key="1">
    <citation type="journal article" date="2019" name="Science">
        <title>Social genes are selection hotspots in kin groups of a soil microbe.</title>
        <authorList>
            <person name="Wielgoss S."/>
            <person name="Wolfensberger R."/>
            <person name="Sun L."/>
            <person name="Fiegna F."/>
            <person name="Velicer G.J."/>
        </authorList>
    </citation>
    <scope>NUCLEOTIDE SEQUENCE [LARGE SCALE GENOMIC DNA]</scope>
    <source>
        <strain evidence="4 5">MC3.5.9c15</strain>
    </source>
</reference>